<dbReference type="InterPro" id="IPR018392">
    <property type="entry name" value="LysM"/>
</dbReference>
<dbReference type="InterPro" id="IPR045834">
    <property type="entry name" value="Csd3_N2"/>
</dbReference>
<dbReference type="MEROPS" id="M23.011"/>
<keyword evidence="9" id="KW-1133">Transmembrane helix</keyword>
<keyword evidence="12" id="KW-1185">Reference proteome</keyword>
<dbReference type="NCBIfam" id="NF008652">
    <property type="entry name" value="PRK11649.1"/>
    <property type="match status" value="1"/>
</dbReference>
<comment type="cofactor">
    <cofactor evidence="1">
        <name>Zn(2+)</name>
        <dbReference type="ChEBI" id="CHEBI:29105"/>
    </cofactor>
</comment>
<dbReference type="STRING" id="36870.gene:10368595"/>
<dbReference type="PANTHER" id="PTHR21666">
    <property type="entry name" value="PEPTIDASE-RELATED"/>
    <property type="match status" value="1"/>
</dbReference>
<evidence type="ECO:0000256" key="6">
    <source>
        <dbReference type="ARBA" id="ARBA00022801"/>
    </source>
</evidence>
<protein>
    <submittedName>
        <fullName evidence="11">YebA protein</fullName>
    </submittedName>
</protein>
<evidence type="ECO:0000256" key="7">
    <source>
        <dbReference type="ARBA" id="ARBA00022833"/>
    </source>
</evidence>
<comment type="subcellular location">
    <subcellularLocation>
        <location evidence="2">Cell membrane</location>
        <topology evidence="2">Single-pass membrane protein</topology>
    </subcellularLocation>
</comment>
<keyword evidence="8" id="KW-0482">Metalloprotease</keyword>
<dbReference type="SUPFAM" id="SSF51261">
    <property type="entry name" value="Duplicated hybrid motif"/>
    <property type="match status" value="1"/>
</dbReference>
<dbReference type="GO" id="GO:0005886">
    <property type="term" value="C:plasma membrane"/>
    <property type="evidence" value="ECO:0007669"/>
    <property type="project" value="UniProtKB-SubCell"/>
</dbReference>
<comment type="similarity">
    <text evidence="3">Belongs to the peptidase M23B family.</text>
</comment>
<proteinExistence type="inferred from homology"/>
<dbReference type="PROSITE" id="PS51782">
    <property type="entry name" value="LYSM"/>
    <property type="match status" value="1"/>
</dbReference>
<evidence type="ECO:0000256" key="9">
    <source>
        <dbReference type="SAM" id="Phobius"/>
    </source>
</evidence>
<dbReference type="GO" id="GO:0004222">
    <property type="term" value="F:metalloendopeptidase activity"/>
    <property type="evidence" value="ECO:0007669"/>
    <property type="project" value="TreeGrafter"/>
</dbReference>
<keyword evidence="6" id="KW-0378">Hydrolase</keyword>
<dbReference type="GO" id="GO:0006508">
    <property type="term" value="P:proteolysis"/>
    <property type="evidence" value="ECO:0007669"/>
    <property type="project" value="UniProtKB-KW"/>
</dbReference>
<keyword evidence="5" id="KW-0479">Metal-binding</keyword>
<dbReference type="PANTHER" id="PTHR21666:SF292">
    <property type="entry name" value="MUREIN DD-ENDOPEPTIDASE MEPM"/>
    <property type="match status" value="1"/>
</dbReference>
<evidence type="ECO:0000256" key="8">
    <source>
        <dbReference type="ARBA" id="ARBA00023049"/>
    </source>
</evidence>
<evidence type="ECO:0000313" key="11">
    <source>
        <dbReference type="EMBL" id="BAC24263.1"/>
    </source>
</evidence>
<reference evidence="11 12" key="1">
    <citation type="journal article" date="2002" name="Nat. Genet.">
        <title>Genome sequence of the endocellular obligate symbiont of tsetse flies, Wigglesworthia glossinidia.</title>
        <authorList>
            <person name="Akman L."/>
            <person name="Yamashita A."/>
            <person name="Watanabe H."/>
            <person name="Oshima K."/>
            <person name="Shiba T."/>
            <person name="Hattori M."/>
            <person name="Aksoy S."/>
        </authorList>
    </citation>
    <scope>NUCLEOTIDE SEQUENCE [LARGE SCALE GENOMIC DNA]</scope>
</reference>
<dbReference type="InterPro" id="IPR050570">
    <property type="entry name" value="Cell_wall_metabolism_enzyme"/>
</dbReference>
<feature type="transmembrane region" description="Helical" evidence="9">
    <location>
        <begin position="20"/>
        <end position="40"/>
    </location>
</feature>
<keyword evidence="4" id="KW-0645">Protease</keyword>
<evidence type="ECO:0000256" key="1">
    <source>
        <dbReference type="ARBA" id="ARBA00001947"/>
    </source>
</evidence>
<dbReference type="EMBL" id="BA000021">
    <property type="protein sequence ID" value="BAC24263.1"/>
    <property type="molecule type" value="Genomic_DNA"/>
</dbReference>
<dbReference type="eggNOG" id="COG0739">
    <property type="taxonomic scope" value="Bacteria"/>
</dbReference>
<dbReference type="Gene3D" id="3.10.450.350">
    <property type="match status" value="2"/>
</dbReference>
<evidence type="ECO:0000256" key="4">
    <source>
        <dbReference type="ARBA" id="ARBA00022670"/>
    </source>
</evidence>
<dbReference type="OrthoDB" id="9805070at2"/>
<dbReference type="Proteomes" id="UP000000562">
    <property type="component" value="Chromosome"/>
</dbReference>
<dbReference type="AlphaFoldDB" id="Q8D384"/>
<dbReference type="HOGENOM" id="CLU_026846_0_2_6"/>
<evidence type="ECO:0000259" key="10">
    <source>
        <dbReference type="PROSITE" id="PS51782"/>
    </source>
</evidence>
<gene>
    <name evidence="11" type="primary">yebA</name>
</gene>
<accession>Q8D384</accession>
<keyword evidence="9" id="KW-0472">Membrane</keyword>
<dbReference type="Pfam" id="PF19425">
    <property type="entry name" value="Csd3_N2"/>
    <property type="match status" value="1"/>
</dbReference>
<name>Q8D384_WIGBR</name>
<evidence type="ECO:0000256" key="5">
    <source>
        <dbReference type="ARBA" id="ARBA00022723"/>
    </source>
</evidence>
<dbReference type="Gene3D" id="2.70.70.10">
    <property type="entry name" value="Glucose Permease (Domain IIA)"/>
    <property type="match status" value="1"/>
</dbReference>
<evidence type="ECO:0000313" key="12">
    <source>
        <dbReference type="Proteomes" id="UP000000562"/>
    </source>
</evidence>
<evidence type="ECO:0000256" key="3">
    <source>
        <dbReference type="ARBA" id="ARBA00006646"/>
    </source>
</evidence>
<organism evidence="11 12">
    <name type="scientific">Wigglesworthia glossinidia brevipalpis</name>
    <dbReference type="NCBI Taxonomy" id="36870"/>
    <lineage>
        <taxon>Bacteria</taxon>
        <taxon>Pseudomonadati</taxon>
        <taxon>Pseudomonadota</taxon>
        <taxon>Gammaproteobacteria</taxon>
        <taxon>Enterobacterales</taxon>
        <taxon>Erwiniaceae</taxon>
        <taxon>Wigglesworthia</taxon>
    </lineage>
</organism>
<dbReference type="GO" id="GO:0046872">
    <property type="term" value="F:metal ion binding"/>
    <property type="evidence" value="ECO:0007669"/>
    <property type="project" value="UniProtKB-KW"/>
</dbReference>
<sequence length="441" mass="50812">MQQIFQFFISILRNLPKNHLLILEILIITTIFVASFRANFFSKNHSQDIIDNNLSFPDSNLFNSSPLNSEPLDQENIPIKDNSLIEEDIIKKNNQINDYIISNGDTLISILIQYGVNITDISNLAKQYKNLKNLKIGQSLSWITSESGNLEKLIWHVSLKEERTYEKIEKGLFNEKIYNISGTWHNVKLQGYLKGSFLKSAYSAGFTSNEIASVMQALQWQINFKKLHKGDKFIGFFSREIIKEKQEQSKLIAIRFQTNGKDYFAFRAHDNKFYDLNGFSLSHNFIRYPVYSNFHISSYFNMYRLNPITGKISPHRGVDFAVPLGTSIFSVGDGTVILTKYDKFAGNYIVIKHGHQYITRYMHLKKSLVKAGQKVYRGNKIGISGNTGRSTGPHLHFEIWINRQAVNPLTIKIPNESKLSGSDRTDFLYKVEYIMPKLQFN</sequence>
<dbReference type="InterPro" id="IPR016047">
    <property type="entry name" value="M23ase_b-sheet_dom"/>
</dbReference>
<keyword evidence="9" id="KW-0812">Transmembrane</keyword>
<dbReference type="FunFam" id="2.70.70.10:FF:000002">
    <property type="entry name" value="Murein DD-endopeptidase MepM"/>
    <property type="match status" value="1"/>
</dbReference>
<dbReference type="Pfam" id="PF01551">
    <property type="entry name" value="Peptidase_M23"/>
    <property type="match status" value="1"/>
</dbReference>
<keyword evidence="7" id="KW-0862">Zinc</keyword>
<feature type="domain" description="LysM" evidence="10">
    <location>
        <begin position="97"/>
        <end position="142"/>
    </location>
</feature>
<dbReference type="CDD" id="cd12797">
    <property type="entry name" value="M23_peptidase"/>
    <property type="match status" value="1"/>
</dbReference>
<dbReference type="KEGG" id="wbr:yebA"/>
<evidence type="ECO:0000256" key="2">
    <source>
        <dbReference type="ARBA" id="ARBA00004162"/>
    </source>
</evidence>
<dbReference type="InterPro" id="IPR011055">
    <property type="entry name" value="Dup_hybrid_motif"/>
</dbReference>